<dbReference type="EMBL" id="JAOPJF010000086">
    <property type="protein sequence ID" value="KAK1140310.1"/>
    <property type="molecule type" value="Genomic_DNA"/>
</dbReference>
<name>A0ACC3AS16_9EURO</name>
<proteinExistence type="predicted"/>
<comment type="caution">
    <text evidence="1">The sequence shown here is derived from an EMBL/GenBank/DDBJ whole genome shotgun (WGS) entry which is preliminary data.</text>
</comment>
<gene>
    <name evidence="1" type="ORF">N8T08_010513</name>
</gene>
<dbReference type="Proteomes" id="UP001177260">
    <property type="component" value="Unassembled WGS sequence"/>
</dbReference>
<reference evidence="1 2" key="1">
    <citation type="journal article" date="2023" name="ACS Omega">
        <title>Identification of the Neoaspergillic Acid Biosynthesis Gene Cluster by Establishing an In Vitro CRISPR-Ribonucleoprotein Genetic System in Aspergillus melleus.</title>
        <authorList>
            <person name="Yuan B."/>
            <person name="Grau M.F."/>
            <person name="Murata R.M."/>
            <person name="Torok T."/>
            <person name="Venkateswaran K."/>
            <person name="Stajich J.E."/>
            <person name="Wang C.C.C."/>
        </authorList>
    </citation>
    <scope>NUCLEOTIDE SEQUENCE [LARGE SCALE GENOMIC DNA]</scope>
    <source>
        <strain evidence="1 2">IMV 1140</strain>
    </source>
</reference>
<sequence>MEQNLQAAINAGEIPGVLLFATDTSGDFQYTNAIGNASLQPGSERPFELDATLTIASCSKVITTIAALQCVERNQFGLDDDVSTILVELRDPKIITGFDEGTGDAIFVPAKNKITLRHLLTHASGVAYDFINPLLNRWRTATTGQAPDITSTEPILEKIALPLVFEPGEGFEYGYSMDWAGTLVSRLTNMSLDEYVQKHIAEPLGIEDMTFHLENKDQVRAKLADFNLRDGGMNKYGTAANPNGSISWMPGHLWVDPVVDEYGGWGIYTSGPSFMKVLASILRDDGKLLRSETIDHMFQQQLSSASKDMLQTTLSVPEVNNYLGGSPMGLKKGWGLGGLLMLEDSSASGQKAGTMRWAGLPNLFWWIDRKAGLCGFYASQLIPTGDPHSVEWSTTFMKEMYTRLEESCSKR</sequence>
<keyword evidence="2" id="KW-1185">Reference proteome</keyword>
<organism evidence="1 2">
    <name type="scientific">Aspergillus melleus</name>
    <dbReference type="NCBI Taxonomy" id="138277"/>
    <lineage>
        <taxon>Eukaryota</taxon>
        <taxon>Fungi</taxon>
        <taxon>Dikarya</taxon>
        <taxon>Ascomycota</taxon>
        <taxon>Pezizomycotina</taxon>
        <taxon>Eurotiomycetes</taxon>
        <taxon>Eurotiomycetidae</taxon>
        <taxon>Eurotiales</taxon>
        <taxon>Aspergillaceae</taxon>
        <taxon>Aspergillus</taxon>
        <taxon>Aspergillus subgen. Circumdati</taxon>
    </lineage>
</organism>
<evidence type="ECO:0000313" key="2">
    <source>
        <dbReference type="Proteomes" id="UP001177260"/>
    </source>
</evidence>
<protein>
    <submittedName>
        <fullName evidence="1">Uncharacterized protein</fullName>
    </submittedName>
</protein>
<accession>A0ACC3AS16</accession>
<evidence type="ECO:0000313" key="1">
    <source>
        <dbReference type="EMBL" id="KAK1140310.1"/>
    </source>
</evidence>